<dbReference type="GO" id="GO:0005839">
    <property type="term" value="C:proteasome core complex"/>
    <property type="evidence" value="ECO:0007669"/>
    <property type="project" value="InterPro"/>
</dbReference>
<keyword evidence="2 9" id="KW-0963">Cytoplasm</keyword>
<dbReference type="GO" id="GO:0004298">
    <property type="term" value="F:threonine-type endopeptidase activity"/>
    <property type="evidence" value="ECO:0007669"/>
    <property type="project" value="UniProtKB-KW"/>
</dbReference>
<dbReference type="EMBL" id="HBHW01030535">
    <property type="protein sequence ID" value="CAE0055609.1"/>
    <property type="molecule type" value="Transcribed_RNA"/>
</dbReference>
<organism evidence="10">
    <name type="scientific">Rhodosorus marinus</name>
    <dbReference type="NCBI Taxonomy" id="101924"/>
    <lineage>
        <taxon>Eukaryota</taxon>
        <taxon>Rhodophyta</taxon>
        <taxon>Stylonematophyceae</taxon>
        <taxon>Stylonematales</taxon>
        <taxon>Stylonemataceae</taxon>
        <taxon>Rhodosorus</taxon>
    </lineage>
</organism>
<dbReference type="InterPro" id="IPR023333">
    <property type="entry name" value="Proteasome_suB-type"/>
</dbReference>
<dbReference type="SUPFAM" id="SSF56235">
    <property type="entry name" value="N-terminal nucleophile aminohydrolases (Ntn hydrolases)"/>
    <property type="match status" value="1"/>
</dbReference>
<evidence type="ECO:0000256" key="3">
    <source>
        <dbReference type="ARBA" id="ARBA00022670"/>
    </source>
</evidence>
<evidence type="ECO:0000256" key="2">
    <source>
        <dbReference type="ARBA" id="ARBA00022490"/>
    </source>
</evidence>
<dbReference type="GO" id="GO:0005634">
    <property type="term" value="C:nucleus"/>
    <property type="evidence" value="ECO:0007669"/>
    <property type="project" value="UniProtKB-SubCell"/>
</dbReference>
<evidence type="ECO:0000256" key="9">
    <source>
        <dbReference type="RuleBase" id="RU004203"/>
    </source>
</evidence>
<accession>A0A7S2ZZI9</accession>
<dbReference type="InterPro" id="IPR016050">
    <property type="entry name" value="Proteasome_bsu_CS"/>
</dbReference>
<comment type="function">
    <text evidence="9">Component of the proteasome, a multicatalytic proteinase complex which is characterized by its ability to cleave peptides with Arg, Phe, Tyr, Leu, and Glu adjacent to the leaving group at neutral or slightly basic pH. The proteasome has an ATP-dependent proteolytic activity.</text>
</comment>
<evidence type="ECO:0000256" key="5">
    <source>
        <dbReference type="ARBA" id="ARBA00022801"/>
    </source>
</evidence>
<evidence type="ECO:0000256" key="4">
    <source>
        <dbReference type="ARBA" id="ARBA00022698"/>
    </source>
</evidence>
<name>A0A7S2ZZI9_9RHOD</name>
<dbReference type="PANTHER" id="PTHR32194:SF3">
    <property type="entry name" value="PROTEASOME SUBUNIT BETA"/>
    <property type="match status" value="1"/>
</dbReference>
<reference evidence="10" key="1">
    <citation type="submission" date="2021-01" db="EMBL/GenBank/DDBJ databases">
        <authorList>
            <person name="Corre E."/>
            <person name="Pelletier E."/>
            <person name="Niang G."/>
            <person name="Scheremetjew M."/>
            <person name="Finn R."/>
            <person name="Kale V."/>
            <person name="Holt S."/>
            <person name="Cochrane G."/>
            <person name="Meng A."/>
            <person name="Brown T."/>
            <person name="Cohen L."/>
        </authorList>
    </citation>
    <scope>NUCLEOTIDE SEQUENCE</scope>
    <source>
        <strain evidence="10">CCMP 769</strain>
    </source>
</reference>
<dbReference type="Gene3D" id="3.60.20.10">
    <property type="entry name" value="Glutamine Phosphoribosylpyrophosphate, subunit 1, domain 1"/>
    <property type="match status" value="1"/>
</dbReference>
<keyword evidence="7" id="KW-0865">Zymogen</keyword>
<dbReference type="InterPro" id="IPR000243">
    <property type="entry name" value="Pept_T1A_subB"/>
</dbReference>
<evidence type="ECO:0000256" key="6">
    <source>
        <dbReference type="ARBA" id="ARBA00022942"/>
    </source>
</evidence>
<dbReference type="InterPro" id="IPR029055">
    <property type="entry name" value="Ntn_hydrolases_N"/>
</dbReference>
<dbReference type="Pfam" id="PF00227">
    <property type="entry name" value="Proteasome"/>
    <property type="match status" value="1"/>
</dbReference>
<dbReference type="CDD" id="cd03761">
    <property type="entry name" value="proteasome_beta_type_5"/>
    <property type="match status" value="1"/>
</dbReference>
<keyword evidence="4" id="KW-0888">Threonine protease</keyword>
<proteinExistence type="inferred from homology"/>
<dbReference type="InterPro" id="IPR001353">
    <property type="entry name" value="Proteasome_sua/b"/>
</dbReference>
<evidence type="ECO:0000256" key="7">
    <source>
        <dbReference type="ARBA" id="ARBA00023145"/>
    </source>
</evidence>
<comment type="catalytic activity">
    <reaction evidence="1">
        <text>Cleavage of peptide bonds with very broad specificity.</text>
        <dbReference type="EC" id="3.4.25.1"/>
    </reaction>
</comment>
<protein>
    <recommendedName>
        <fullName evidence="9">Proteasome subunit beta</fullName>
    </recommendedName>
</protein>
<keyword evidence="9" id="KW-0539">Nucleus</keyword>
<dbReference type="PROSITE" id="PS00854">
    <property type="entry name" value="PROTEASOME_BETA_1"/>
    <property type="match status" value="1"/>
</dbReference>
<sequence>MNIDLSEALDTKYGRSGLSAEVGVDAVELGEEHVLTIPNVPRPDKFLSDTFKGQEAEVLKFAHGTTTLAFVFKHGIIAAVDSRASMGVYIGSGTVKKIIEINPFLLGTMAGGAADCSFWERDLGRQCRLFELRNKERISVAAASKLLVNSVSRFRGMGLSMGTMIMGWDKTGPALFYVDNDGTRLKGNLFSVGSGSTFAMGVLDIGYKYDLSVEEACELGRRSIYHATHRDGASGGNINSTISQENFPGLLVPASVSHALVIPSPRLLFCYSLPRWRRWMDEDQHRGFRSEALPVQS</sequence>
<dbReference type="PRINTS" id="PR00141">
    <property type="entry name" value="PROTEASOME"/>
</dbReference>
<keyword evidence="6 9" id="KW-0647">Proteasome</keyword>
<comment type="similarity">
    <text evidence="9">Belongs to the peptidase T1B family.</text>
</comment>
<gene>
    <name evidence="10" type="ORF">RMAR00112_LOCUS23640</name>
</gene>
<keyword evidence="5" id="KW-0378">Hydrolase</keyword>
<evidence type="ECO:0000313" key="10">
    <source>
        <dbReference type="EMBL" id="CAE0055609.1"/>
    </source>
</evidence>
<evidence type="ECO:0000256" key="8">
    <source>
        <dbReference type="PIRSR" id="PIRSR600243-1"/>
    </source>
</evidence>
<comment type="subunit">
    <text evidence="9">Component of the proteasome complex.</text>
</comment>
<dbReference type="GO" id="GO:0005737">
    <property type="term" value="C:cytoplasm"/>
    <property type="evidence" value="ECO:0007669"/>
    <property type="project" value="UniProtKB-SubCell"/>
</dbReference>
<dbReference type="PROSITE" id="PS51476">
    <property type="entry name" value="PROTEASOME_BETA_2"/>
    <property type="match status" value="1"/>
</dbReference>
<evidence type="ECO:0000256" key="1">
    <source>
        <dbReference type="ARBA" id="ARBA00001198"/>
    </source>
</evidence>
<keyword evidence="3" id="KW-0645">Protease</keyword>
<dbReference type="AlphaFoldDB" id="A0A7S2ZZI9"/>
<dbReference type="PANTHER" id="PTHR32194">
    <property type="entry name" value="METALLOPROTEASE TLDD"/>
    <property type="match status" value="1"/>
</dbReference>
<feature type="active site" description="Nucleophile" evidence="8">
    <location>
        <position position="65"/>
    </location>
</feature>
<dbReference type="GO" id="GO:0051603">
    <property type="term" value="P:proteolysis involved in protein catabolic process"/>
    <property type="evidence" value="ECO:0007669"/>
    <property type="project" value="InterPro"/>
</dbReference>
<comment type="subcellular location">
    <subcellularLocation>
        <location evidence="9">Cytoplasm</location>
    </subcellularLocation>
    <subcellularLocation>
        <location evidence="9">Nucleus</location>
    </subcellularLocation>
</comment>